<feature type="transmembrane region" description="Helical" evidence="1">
    <location>
        <begin position="111"/>
        <end position="131"/>
    </location>
</feature>
<dbReference type="Proteomes" id="UP000070544">
    <property type="component" value="Unassembled WGS sequence"/>
</dbReference>
<dbReference type="EMBL" id="KQ965731">
    <property type="protein sequence ID" value="KXS22274.1"/>
    <property type="molecule type" value="Genomic_DNA"/>
</dbReference>
<accession>A0A139AZY3</accession>
<gene>
    <name evidence="2" type="ORF">M427DRAFT_150596</name>
</gene>
<proteinExistence type="predicted"/>
<sequence>MDDIRLPRSPRKPRAGMSATFQFTFGPSFSPHYVPPIASWADSLAKSSARTTLVIAVAVLLGGWIVWSGRGDGEDVEESGWLGFNALVFLGNALVTVLMAPFKLVLGIGTFVLRMFWTFGASVWGLVWVVLGPPCMFVFSGVSWGAGALWSAGLYVFWAATQVLSWVAFPFLILWYLIRSVLVFTGTMLWGIISPPIDYLTPASWRDISWIPKVIPDSTRLLELHP</sequence>
<keyword evidence="1" id="KW-0472">Membrane</keyword>
<keyword evidence="1" id="KW-1133">Transmembrane helix</keyword>
<evidence type="ECO:0000313" key="2">
    <source>
        <dbReference type="EMBL" id="KXS22274.1"/>
    </source>
</evidence>
<protein>
    <submittedName>
        <fullName evidence="2">Uncharacterized protein</fullName>
    </submittedName>
</protein>
<feature type="transmembrane region" description="Helical" evidence="1">
    <location>
        <begin position="172"/>
        <end position="193"/>
    </location>
</feature>
<feature type="non-terminal residue" evidence="2">
    <location>
        <position position="226"/>
    </location>
</feature>
<organism evidence="2 3">
    <name type="scientific">Gonapodya prolifera (strain JEL478)</name>
    <name type="common">Monoblepharis prolifera</name>
    <dbReference type="NCBI Taxonomy" id="1344416"/>
    <lineage>
        <taxon>Eukaryota</taxon>
        <taxon>Fungi</taxon>
        <taxon>Fungi incertae sedis</taxon>
        <taxon>Chytridiomycota</taxon>
        <taxon>Chytridiomycota incertae sedis</taxon>
        <taxon>Monoblepharidomycetes</taxon>
        <taxon>Monoblepharidales</taxon>
        <taxon>Gonapodyaceae</taxon>
        <taxon>Gonapodya</taxon>
    </lineage>
</organism>
<evidence type="ECO:0000313" key="3">
    <source>
        <dbReference type="Proteomes" id="UP000070544"/>
    </source>
</evidence>
<reference evidence="2 3" key="1">
    <citation type="journal article" date="2015" name="Genome Biol. Evol.">
        <title>Phylogenomic analyses indicate that early fungi evolved digesting cell walls of algal ancestors of land plants.</title>
        <authorList>
            <person name="Chang Y."/>
            <person name="Wang S."/>
            <person name="Sekimoto S."/>
            <person name="Aerts A.L."/>
            <person name="Choi C."/>
            <person name="Clum A."/>
            <person name="LaButti K.M."/>
            <person name="Lindquist E.A."/>
            <person name="Yee Ngan C."/>
            <person name="Ohm R.A."/>
            <person name="Salamov A.A."/>
            <person name="Grigoriev I.V."/>
            <person name="Spatafora J.W."/>
            <person name="Berbee M.L."/>
        </authorList>
    </citation>
    <scope>NUCLEOTIDE SEQUENCE [LARGE SCALE GENOMIC DNA]</scope>
    <source>
        <strain evidence="2 3">JEL478</strain>
    </source>
</reference>
<keyword evidence="3" id="KW-1185">Reference proteome</keyword>
<dbReference type="AlphaFoldDB" id="A0A139AZY3"/>
<name>A0A139AZY3_GONPJ</name>
<evidence type="ECO:0000256" key="1">
    <source>
        <dbReference type="SAM" id="Phobius"/>
    </source>
</evidence>
<feature type="transmembrane region" description="Helical" evidence="1">
    <location>
        <begin position="137"/>
        <end position="160"/>
    </location>
</feature>
<feature type="transmembrane region" description="Helical" evidence="1">
    <location>
        <begin position="49"/>
        <end position="67"/>
    </location>
</feature>
<feature type="transmembrane region" description="Helical" evidence="1">
    <location>
        <begin position="79"/>
        <end position="99"/>
    </location>
</feature>
<keyword evidence="1" id="KW-0812">Transmembrane</keyword>